<dbReference type="Proteomes" id="UP000051587">
    <property type="component" value="Unassembled WGS sequence"/>
</dbReference>
<accession>A0A0P1FJS8</accession>
<dbReference type="AlphaFoldDB" id="A0A0P1FJS8"/>
<dbReference type="RefSeq" id="WP_139193597.1">
    <property type="nucleotide sequence ID" value="NZ_CP051181.1"/>
</dbReference>
<dbReference type="EMBL" id="CYSA01000027">
    <property type="protein sequence ID" value="CUH68029.1"/>
    <property type="molecule type" value="Genomic_DNA"/>
</dbReference>
<organism evidence="1 2">
    <name type="scientific">Thalassovita gelatinovora</name>
    <name type="common">Thalassobius gelatinovorus</name>
    <dbReference type="NCBI Taxonomy" id="53501"/>
    <lineage>
        <taxon>Bacteria</taxon>
        <taxon>Pseudomonadati</taxon>
        <taxon>Pseudomonadota</taxon>
        <taxon>Alphaproteobacteria</taxon>
        <taxon>Rhodobacterales</taxon>
        <taxon>Roseobacteraceae</taxon>
        <taxon>Thalassovita</taxon>
    </lineage>
</organism>
<gene>
    <name evidence="1" type="ORF">TG4357_03350</name>
</gene>
<keyword evidence="2" id="KW-1185">Reference proteome</keyword>
<dbReference type="STRING" id="53501.SAMN04488043_104221"/>
<evidence type="ECO:0000313" key="2">
    <source>
        <dbReference type="Proteomes" id="UP000051587"/>
    </source>
</evidence>
<proteinExistence type="predicted"/>
<sequence>MEKRLELIENKLNRLEAVLMAHISAVDILLDGSGRETAIALDAQATAAVRRGNKLASALLSAAADEISSLCDLPREG</sequence>
<name>A0A0P1FJS8_THAGE</name>
<reference evidence="1 2" key="1">
    <citation type="submission" date="2015-09" db="EMBL/GenBank/DDBJ databases">
        <authorList>
            <consortium name="Swine Surveillance"/>
        </authorList>
    </citation>
    <scope>NUCLEOTIDE SEQUENCE [LARGE SCALE GENOMIC DNA]</scope>
    <source>
        <strain evidence="1 2">CECT 4357</strain>
    </source>
</reference>
<protein>
    <submittedName>
        <fullName evidence="1">Uncharacterized protein</fullName>
    </submittedName>
</protein>
<evidence type="ECO:0000313" key="1">
    <source>
        <dbReference type="EMBL" id="CUH68029.1"/>
    </source>
</evidence>